<dbReference type="Proteomes" id="UP000091926">
    <property type="component" value="Chromosome"/>
</dbReference>
<dbReference type="PANTHER" id="PTHR39332:SF7">
    <property type="entry name" value="SRPBCC FAMILY PROTEIN"/>
    <property type="match status" value="1"/>
</dbReference>
<dbReference type="PANTHER" id="PTHR39332">
    <property type="entry name" value="BLL4707 PROTEIN"/>
    <property type="match status" value="1"/>
</dbReference>
<dbReference type="AlphaFoldDB" id="A0A193GFF9"/>
<organism evidence="1 2">
    <name type="scientific">Bordetella flabilis</name>
    <dbReference type="NCBI Taxonomy" id="463014"/>
    <lineage>
        <taxon>Bacteria</taxon>
        <taxon>Pseudomonadati</taxon>
        <taxon>Pseudomonadota</taxon>
        <taxon>Betaproteobacteria</taxon>
        <taxon>Burkholderiales</taxon>
        <taxon>Alcaligenaceae</taxon>
        <taxon>Bordetella</taxon>
    </lineage>
</organism>
<dbReference type="CDD" id="cd07821">
    <property type="entry name" value="PYR_PYL_RCAR_like"/>
    <property type="match status" value="1"/>
</dbReference>
<dbReference type="SUPFAM" id="SSF55961">
    <property type="entry name" value="Bet v1-like"/>
    <property type="match status" value="1"/>
</dbReference>
<sequence length="153" mass="17070">MTTVFVSSVIDAPAADVWSIVRDFNAMPQWHPLIADSMIENGLTPDRIGCVRYFHTRDGGLIREQLLALSDYDYTFTYVILESPMGVSDYVATLKLTPVTDGDRCFAEWTAEFGCPAEREAELRRLIGQDVFQAGFDALKARTARTAGTVRRA</sequence>
<name>A0A193GFF9_9BORD</name>
<dbReference type="Pfam" id="PF10604">
    <property type="entry name" value="Polyketide_cyc2"/>
    <property type="match status" value="1"/>
</dbReference>
<keyword evidence="2" id="KW-1185">Reference proteome</keyword>
<reference evidence="1 2" key="1">
    <citation type="submission" date="2016-06" db="EMBL/GenBank/DDBJ databases">
        <title>Complete genome sequences of Bordetella bronchialis and Bordetella flabilis.</title>
        <authorList>
            <person name="LiPuma J.J."/>
            <person name="Spilker T."/>
        </authorList>
    </citation>
    <scope>NUCLEOTIDE SEQUENCE [LARGE SCALE GENOMIC DNA]</scope>
    <source>
        <strain evidence="1 2">AU10664</strain>
    </source>
</reference>
<proteinExistence type="predicted"/>
<evidence type="ECO:0000313" key="1">
    <source>
        <dbReference type="EMBL" id="ANN78186.1"/>
    </source>
</evidence>
<dbReference type="KEGG" id="bfz:BAU07_14760"/>
<dbReference type="EMBL" id="CP016172">
    <property type="protein sequence ID" value="ANN78186.1"/>
    <property type="molecule type" value="Genomic_DNA"/>
</dbReference>
<gene>
    <name evidence="1" type="ORF">BAU07_14760</name>
</gene>
<dbReference type="RefSeq" id="WP_066659068.1">
    <property type="nucleotide sequence ID" value="NZ_CBCSCL010000009.1"/>
</dbReference>
<evidence type="ECO:0000313" key="2">
    <source>
        <dbReference type="Proteomes" id="UP000091926"/>
    </source>
</evidence>
<dbReference type="STRING" id="463014.BAU07_14760"/>
<dbReference type="InterPro" id="IPR019587">
    <property type="entry name" value="Polyketide_cyclase/dehydratase"/>
</dbReference>
<accession>A0A193GFF9</accession>
<dbReference type="Gene3D" id="3.30.530.20">
    <property type="match status" value="1"/>
</dbReference>
<dbReference type="InterPro" id="IPR023393">
    <property type="entry name" value="START-like_dom_sf"/>
</dbReference>
<dbReference type="OrthoDB" id="1364128at2"/>
<protein>
    <submittedName>
        <fullName evidence="1">Polyketide cyclase</fullName>
    </submittedName>
</protein>